<keyword evidence="1" id="KW-0472">Membrane</keyword>
<evidence type="ECO:0000313" key="3">
    <source>
        <dbReference type="Proteomes" id="UP000294292"/>
    </source>
</evidence>
<dbReference type="KEGG" id="panc:E2636_05225"/>
<reference evidence="2 3" key="1">
    <citation type="submission" date="2019-03" db="EMBL/GenBank/DDBJ databases">
        <title>Complete genome sequence of Paenisporosarcina antarctica CGMCC 1.6503T.</title>
        <authorList>
            <person name="Rong J.-C."/>
            <person name="Chi N.-Y."/>
            <person name="Zhang Q.-F."/>
        </authorList>
    </citation>
    <scope>NUCLEOTIDE SEQUENCE [LARGE SCALE GENOMIC DNA]</scope>
    <source>
        <strain evidence="2 3">CGMCC 1.6503</strain>
    </source>
</reference>
<dbReference type="RefSeq" id="WP_134209274.1">
    <property type="nucleotide sequence ID" value="NZ_CP038015.1"/>
</dbReference>
<keyword evidence="1" id="KW-0812">Transmembrane</keyword>
<dbReference type="AlphaFoldDB" id="A0A4P6ZWW3"/>
<proteinExistence type="predicted"/>
<gene>
    <name evidence="2" type="ORF">E2636_05225</name>
</gene>
<dbReference type="Proteomes" id="UP000294292">
    <property type="component" value="Chromosome"/>
</dbReference>
<dbReference type="OrthoDB" id="2390218at2"/>
<keyword evidence="3" id="KW-1185">Reference proteome</keyword>
<protein>
    <submittedName>
        <fullName evidence="2">Uncharacterized protein</fullName>
    </submittedName>
</protein>
<evidence type="ECO:0000313" key="2">
    <source>
        <dbReference type="EMBL" id="QBP40568.1"/>
    </source>
</evidence>
<name>A0A4P6ZWW3_9BACL</name>
<evidence type="ECO:0000256" key="1">
    <source>
        <dbReference type="SAM" id="Phobius"/>
    </source>
</evidence>
<keyword evidence="1" id="KW-1133">Transmembrane helix</keyword>
<sequence>MNAWIVNFLYFPDDKSAYIPAVIEFAIFAVICVLVFRWIVRHSKKQEEKTRELEERVLRERKIEQQKDQQ</sequence>
<accession>A0A4P6ZWW3</accession>
<feature type="transmembrane region" description="Helical" evidence="1">
    <location>
        <begin position="17"/>
        <end position="40"/>
    </location>
</feature>
<organism evidence="2 3">
    <name type="scientific">Paenisporosarcina antarctica</name>
    <dbReference type="NCBI Taxonomy" id="417367"/>
    <lineage>
        <taxon>Bacteria</taxon>
        <taxon>Bacillati</taxon>
        <taxon>Bacillota</taxon>
        <taxon>Bacilli</taxon>
        <taxon>Bacillales</taxon>
        <taxon>Caryophanaceae</taxon>
        <taxon>Paenisporosarcina</taxon>
    </lineage>
</organism>
<dbReference type="EMBL" id="CP038015">
    <property type="protein sequence ID" value="QBP40568.1"/>
    <property type="molecule type" value="Genomic_DNA"/>
</dbReference>